<keyword evidence="3 4" id="KW-0443">Lipid metabolism</keyword>
<dbReference type="InterPro" id="IPR016035">
    <property type="entry name" value="Acyl_Trfase/lysoPLipase"/>
</dbReference>
<protein>
    <recommendedName>
        <fullName evidence="6">PNPLA domain-containing protein</fullName>
    </recommendedName>
</protein>
<dbReference type="EMBL" id="KL648604">
    <property type="protein sequence ID" value="KEY67742.1"/>
    <property type="molecule type" value="Genomic_DNA"/>
</dbReference>
<dbReference type="Pfam" id="PF13374">
    <property type="entry name" value="TPR_10"/>
    <property type="match status" value="1"/>
</dbReference>
<dbReference type="Gene3D" id="3.40.50.300">
    <property type="entry name" value="P-loop containing nucleotide triphosphate hydrolases"/>
    <property type="match status" value="1"/>
</dbReference>
<evidence type="ECO:0000313" key="8">
    <source>
        <dbReference type="Proteomes" id="UP000028045"/>
    </source>
</evidence>
<accession>A0A084AR13</accession>
<evidence type="ECO:0000256" key="1">
    <source>
        <dbReference type="ARBA" id="ARBA00022801"/>
    </source>
</evidence>
<dbReference type="InterPro" id="IPR011990">
    <property type="entry name" value="TPR-like_helical_dom_sf"/>
</dbReference>
<dbReference type="AlphaFoldDB" id="A0A084AR13"/>
<keyword evidence="1 4" id="KW-0378">Hydrolase</keyword>
<name>A0A084AR13_STACB</name>
<gene>
    <name evidence="7" type="ORF">S7711_04062</name>
</gene>
<dbReference type="GO" id="GO:0047499">
    <property type="term" value="F:calcium-independent phospholipase A2 activity"/>
    <property type="evidence" value="ECO:0007669"/>
    <property type="project" value="TreeGrafter"/>
</dbReference>
<dbReference type="InterPro" id="IPR019734">
    <property type="entry name" value="TPR_rpt"/>
</dbReference>
<dbReference type="HOGENOM" id="CLU_000288_125_6_1"/>
<dbReference type="InterPro" id="IPR027417">
    <property type="entry name" value="P-loop_NTPase"/>
</dbReference>
<evidence type="ECO:0000259" key="6">
    <source>
        <dbReference type="PROSITE" id="PS51635"/>
    </source>
</evidence>
<evidence type="ECO:0000256" key="2">
    <source>
        <dbReference type="ARBA" id="ARBA00022963"/>
    </source>
</evidence>
<dbReference type="Gene3D" id="1.25.40.10">
    <property type="entry name" value="Tetratricopeptide repeat domain"/>
    <property type="match status" value="2"/>
</dbReference>
<feature type="compositionally biased region" description="Polar residues" evidence="5">
    <location>
        <begin position="321"/>
        <end position="331"/>
    </location>
</feature>
<keyword evidence="8" id="KW-1185">Reference proteome</keyword>
<dbReference type="GO" id="GO:0016042">
    <property type="term" value="P:lipid catabolic process"/>
    <property type="evidence" value="ECO:0007669"/>
    <property type="project" value="UniProtKB-UniRule"/>
</dbReference>
<feature type="region of interest" description="Disordered" evidence="5">
    <location>
        <begin position="309"/>
        <end position="343"/>
    </location>
</feature>
<comment type="caution">
    <text evidence="4">Lacks conserved residue(s) required for the propagation of feature annotation.</text>
</comment>
<dbReference type="GO" id="GO:0019369">
    <property type="term" value="P:arachidonate metabolic process"/>
    <property type="evidence" value="ECO:0007669"/>
    <property type="project" value="TreeGrafter"/>
</dbReference>
<evidence type="ECO:0000256" key="4">
    <source>
        <dbReference type="PROSITE-ProRule" id="PRU01161"/>
    </source>
</evidence>
<dbReference type="PANTHER" id="PTHR24185:SF1">
    <property type="entry name" value="CALCIUM-INDEPENDENT PHOSPHOLIPASE A2-GAMMA"/>
    <property type="match status" value="1"/>
</dbReference>
<evidence type="ECO:0000313" key="7">
    <source>
        <dbReference type="EMBL" id="KEY67742.1"/>
    </source>
</evidence>
<organism evidence="7 8">
    <name type="scientific">Stachybotrys chartarum (strain CBS 109288 / IBT 7711)</name>
    <name type="common">Toxic black mold</name>
    <name type="synonym">Stilbospora chartarum</name>
    <dbReference type="NCBI Taxonomy" id="1280523"/>
    <lineage>
        <taxon>Eukaryota</taxon>
        <taxon>Fungi</taxon>
        <taxon>Dikarya</taxon>
        <taxon>Ascomycota</taxon>
        <taxon>Pezizomycotina</taxon>
        <taxon>Sordariomycetes</taxon>
        <taxon>Hypocreomycetidae</taxon>
        <taxon>Hypocreales</taxon>
        <taxon>Stachybotryaceae</taxon>
        <taxon>Stachybotrys</taxon>
    </lineage>
</organism>
<dbReference type="GO" id="GO:0046486">
    <property type="term" value="P:glycerolipid metabolic process"/>
    <property type="evidence" value="ECO:0007669"/>
    <property type="project" value="UniProtKB-ARBA"/>
</dbReference>
<reference evidence="7 8" key="1">
    <citation type="journal article" date="2014" name="BMC Genomics">
        <title>Comparative genome sequencing reveals chemotype-specific gene clusters in the toxigenic black mold Stachybotrys.</title>
        <authorList>
            <person name="Semeiks J."/>
            <person name="Borek D."/>
            <person name="Otwinowski Z."/>
            <person name="Grishin N.V."/>
        </authorList>
    </citation>
    <scope>NUCLEOTIDE SEQUENCE [LARGE SCALE GENOMIC DNA]</scope>
    <source>
        <strain evidence="8">CBS 109288 / IBT 7711</strain>
    </source>
</reference>
<evidence type="ECO:0000256" key="3">
    <source>
        <dbReference type="ARBA" id="ARBA00023098"/>
    </source>
</evidence>
<dbReference type="InterPro" id="IPR002641">
    <property type="entry name" value="PNPLA_dom"/>
</dbReference>
<proteinExistence type="predicted"/>
<dbReference type="Proteomes" id="UP000028045">
    <property type="component" value="Unassembled WGS sequence"/>
</dbReference>
<dbReference type="Pfam" id="PF01734">
    <property type="entry name" value="Patatin"/>
    <property type="match status" value="1"/>
</dbReference>
<feature type="domain" description="PNPLA" evidence="6">
    <location>
        <begin position="1"/>
        <end position="196"/>
    </location>
</feature>
<sequence>MHRIQEELQLEEVPRPCDFFDLIGGTSTGGIIALMLGRLGMRVDECIQAYEEVAKQAFTARPFYVPGLSSSKYSSTSLEKAFDHVVRQYCDDAICKKQRDKGKAVVNNCPHSGMQLRNAACTKTAVLTITKDDVNASPHLLTTYGTSNAYGMCTITEAARATSAAPTYFKPIRLGRDGVEYVDAGLGYNNPCAVLVNEAQDQFPGRQPLGILSIGTGLHKVAPIGNGIGSDIKSLRRMATTTQKVEVELKDKYRGTQQYYRFSVDRGLDSVGLADYGMKSTIITHTENYLRENRGKIKEFVQAFIASKDKTRSPSPRLGRGSQSPNTTPIENQDPAMPPSRPKKIIHSLPPQNRDFVGRESHLKQLEDTLFVDGRQSISLVGLGGMGKTQIALELAHRVKKSRQDYSVIWLPAISLAAFEAACAKLGEECGITSAGQDDAKETLRTYLDSAEAGRWFVVVDNADEAATVFGSESQSGIWNFLPKTENGRILVTTRLVNVAMQATGPKPIRLDGLDLEEAKRLLSKVLLNEKQLEDERMVASFVETLAYFPLALCQAAAYMNQNSITMARYLQLCTDTDGSLVDLLGNALSSGVPFSDSQRAVATTWIISFEQIVAADTRAADLLKFIAWIEPKAIPFTMLPGSKEERQTTEAIGLICNYGFLRPSEDGQLYDMHSLVHLALSEWHRRNDETGDGGQQVPGKWVAEHMVYIMRMQVSDGRIWDSRQCLPHALQVLELTGTSTDDWHAALEEEVGLACTWTGSYAEALEHWERFAVHERTKPEHDWGRLQSQMTLARAYGLNGRMQESIAMLEQVYSIHQAHHPRDHRSGMAIANNMAQSYMDDAQYAKALHFSKLAVDLAHKERLEAHDVLMITMQTNLAVAYCVSGDPAGAIETLQQLLKTVEGSAKYPGHDDLVLDAQMELARSFRQNNQLQESVALMEHVARVAAKSLPANDLRRLACDHELARAYIDCNRLQEAIEYLQRIHNALKGTPLKTNELRRQVQYHLARAYLQVNDRTREALDILEEVEAAESAIHREDHPSLTATRQLIRHARQIIEEEENPRASISSRFR</sequence>
<dbReference type="GO" id="GO:0043531">
    <property type="term" value="F:ADP binding"/>
    <property type="evidence" value="ECO:0007669"/>
    <property type="project" value="InterPro"/>
</dbReference>
<dbReference type="OrthoDB" id="1658288at2759"/>
<feature type="active site" description="Proton acceptor" evidence="4">
    <location>
        <position position="183"/>
    </location>
</feature>
<dbReference type="SUPFAM" id="SSF48452">
    <property type="entry name" value="TPR-like"/>
    <property type="match status" value="2"/>
</dbReference>
<dbReference type="SUPFAM" id="SSF52540">
    <property type="entry name" value="P-loop containing nucleoside triphosphate hydrolases"/>
    <property type="match status" value="1"/>
</dbReference>
<dbReference type="PANTHER" id="PTHR24185">
    <property type="entry name" value="CALCIUM-INDEPENDENT PHOSPHOLIPASE A2-GAMMA"/>
    <property type="match status" value="1"/>
</dbReference>
<feature type="active site" description="Nucleophile" evidence="4">
    <location>
        <position position="27"/>
    </location>
</feature>
<dbReference type="PROSITE" id="PS51635">
    <property type="entry name" value="PNPLA"/>
    <property type="match status" value="1"/>
</dbReference>
<dbReference type="Pfam" id="PF13176">
    <property type="entry name" value="TPR_7"/>
    <property type="match status" value="1"/>
</dbReference>
<dbReference type="GO" id="GO:0016020">
    <property type="term" value="C:membrane"/>
    <property type="evidence" value="ECO:0007669"/>
    <property type="project" value="TreeGrafter"/>
</dbReference>
<evidence type="ECO:0000256" key="5">
    <source>
        <dbReference type="SAM" id="MobiDB-lite"/>
    </source>
</evidence>
<dbReference type="InterPro" id="IPR002182">
    <property type="entry name" value="NB-ARC"/>
</dbReference>
<dbReference type="Gene3D" id="3.40.1090.10">
    <property type="entry name" value="Cytosolic phospholipase A2 catalytic domain"/>
    <property type="match status" value="1"/>
</dbReference>
<keyword evidence="2 4" id="KW-0442">Lipid degradation</keyword>
<feature type="short sequence motif" description="GXSXG" evidence="4">
    <location>
        <begin position="25"/>
        <end position="29"/>
    </location>
</feature>
<dbReference type="Pfam" id="PF00931">
    <property type="entry name" value="NB-ARC"/>
    <property type="match status" value="1"/>
</dbReference>
<dbReference type="SUPFAM" id="SSF52151">
    <property type="entry name" value="FabD/lysophospholipase-like"/>
    <property type="match status" value="1"/>
</dbReference>